<dbReference type="EMBL" id="NHON01000003">
    <property type="protein sequence ID" value="OWJ68734.1"/>
    <property type="molecule type" value="Genomic_DNA"/>
</dbReference>
<comment type="caution">
    <text evidence="2">The sequence shown here is derived from an EMBL/GenBank/DDBJ whole genome shotgun (WGS) entry which is preliminary data.</text>
</comment>
<sequence length="168" mass="18296">MGDAVPVPLSDRSRALLAIIAAAAEEGAPTPSAPELTAALEAAGHRLSRNPGQIGYELRRLERAGRITIIGRQSRRVFEIAGTGRRTERRLAGKSRMLLLARLRLRSGVDPADWPRPTRESAAAYDAAVRRREFARHEHPEPAGPLVRIRPPARQSPTGCATAMMAAW</sequence>
<dbReference type="OrthoDB" id="9429438at2"/>
<organism evidence="2 3">
    <name type="scientific">Inquilinus limosus</name>
    <dbReference type="NCBI Taxonomy" id="171674"/>
    <lineage>
        <taxon>Bacteria</taxon>
        <taxon>Pseudomonadati</taxon>
        <taxon>Pseudomonadota</taxon>
        <taxon>Alphaproteobacteria</taxon>
        <taxon>Rhodospirillales</taxon>
        <taxon>Rhodospirillaceae</taxon>
        <taxon>Inquilinus</taxon>
    </lineage>
</organism>
<dbReference type="Proteomes" id="UP000196655">
    <property type="component" value="Unassembled WGS sequence"/>
</dbReference>
<evidence type="ECO:0000313" key="2">
    <source>
        <dbReference type="EMBL" id="OWJ68734.1"/>
    </source>
</evidence>
<accession>A0A211ZU60</accession>
<dbReference type="SUPFAM" id="SSF46785">
    <property type="entry name" value="Winged helix' DNA-binding domain"/>
    <property type="match status" value="1"/>
</dbReference>
<gene>
    <name evidence="2" type="ORF">BWR60_03020</name>
</gene>
<proteinExistence type="predicted"/>
<feature type="region of interest" description="Disordered" evidence="1">
    <location>
        <begin position="137"/>
        <end position="158"/>
    </location>
</feature>
<evidence type="ECO:0000313" key="3">
    <source>
        <dbReference type="Proteomes" id="UP000196655"/>
    </source>
</evidence>
<keyword evidence="3" id="KW-1185">Reference proteome</keyword>
<dbReference type="RefSeq" id="WP_088149525.1">
    <property type="nucleotide sequence ID" value="NZ_NHON01000003.1"/>
</dbReference>
<evidence type="ECO:0000256" key="1">
    <source>
        <dbReference type="SAM" id="MobiDB-lite"/>
    </source>
</evidence>
<protein>
    <submittedName>
        <fullName evidence="2">Uncharacterized protein</fullName>
    </submittedName>
</protein>
<dbReference type="AlphaFoldDB" id="A0A211ZU60"/>
<dbReference type="InterPro" id="IPR036390">
    <property type="entry name" value="WH_DNA-bd_sf"/>
</dbReference>
<name>A0A211ZU60_9PROT</name>
<reference evidence="3" key="1">
    <citation type="submission" date="2017-05" db="EMBL/GenBank/DDBJ databases">
        <authorList>
            <person name="Macchi M."/>
            <person name="Festa S."/>
            <person name="Coppotelli B.M."/>
            <person name="Morelli I.S."/>
        </authorList>
    </citation>
    <scope>NUCLEOTIDE SEQUENCE [LARGE SCALE GENOMIC DNA]</scope>
    <source>
        <strain evidence="3">I</strain>
    </source>
</reference>